<accession>A0AAI8VD17</accession>
<reference evidence="3" key="1">
    <citation type="submission" date="2023-10" db="EMBL/GenBank/DDBJ databases">
        <authorList>
            <person name="Hackl T."/>
        </authorList>
    </citation>
    <scope>NUCLEOTIDE SEQUENCE</scope>
</reference>
<dbReference type="Pfam" id="PF14856">
    <property type="entry name" value="Hce2"/>
    <property type="match status" value="1"/>
</dbReference>
<keyword evidence="4" id="KW-1185">Reference proteome</keyword>
<proteinExistence type="predicted"/>
<sequence length="164" mass="18129">MNLSAFLLLPLGALATPTYGKAPIAKRYDNAVWAPGITGAAYDMCGTAAAEKVTDGFHSMFWDHGCQDILNWSYNNQGEWVLDRTTDPTDDDNYHVLATNGSCAFLVKNTEPTSVGNKDVTDILTFIKNRDSHLNDSPPIEEKGSFQGCQLNNTVDFWLRDSDF</sequence>
<keyword evidence="1" id="KW-0732">Signal</keyword>
<dbReference type="EMBL" id="CAUWAG010000004">
    <property type="protein sequence ID" value="CAJ2502750.1"/>
    <property type="molecule type" value="Genomic_DNA"/>
</dbReference>
<feature type="chain" id="PRO_5042562066" evidence="1">
    <location>
        <begin position="16"/>
        <end position="164"/>
    </location>
</feature>
<gene>
    <name evidence="3" type="ORF">KHLLAP_LOCUS3218</name>
</gene>
<evidence type="ECO:0000313" key="4">
    <source>
        <dbReference type="Proteomes" id="UP001295740"/>
    </source>
</evidence>
<comment type="caution">
    <text evidence="3">The sequence shown here is derived from an EMBL/GenBank/DDBJ whole genome shotgun (WGS) entry which is preliminary data.</text>
</comment>
<name>A0AAI8VD17_9PEZI</name>
<organism evidence="3 4">
    <name type="scientific">Anthostomella pinea</name>
    <dbReference type="NCBI Taxonomy" id="933095"/>
    <lineage>
        <taxon>Eukaryota</taxon>
        <taxon>Fungi</taxon>
        <taxon>Dikarya</taxon>
        <taxon>Ascomycota</taxon>
        <taxon>Pezizomycotina</taxon>
        <taxon>Sordariomycetes</taxon>
        <taxon>Xylariomycetidae</taxon>
        <taxon>Xylariales</taxon>
        <taxon>Xylariaceae</taxon>
        <taxon>Anthostomella</taxon>
    </lineage>
</organism>
<dbReference type="InterPro" id="IPR029226">
    <property type="entry name" value="Ecp2-like"/>
</dbReference>
<evidence type="ECO:0000313" key="3">
    <source>
        <dbReference type="EMBL" id="CAJ2502750.1"/>
    </source>
</evidence>
<dbReference type="Proteomes" id="UP001295740">
    <property type="component" value="Unassembled WGS sequence"/>
</dbReference>
<feature type="domain" description="Ecp2 effector protein-like" evidence="2">
    <location>
        <begin position="64"/>
        <end position="125"/>
    </location>
</feature>
<protein>
    <submittedName>
        <fullName evidence="3">Uu.00g101440.m01.CDS01</fullName>
    </submittedName>
</protein>
<dbReference type="AlphaFoldDB" id="A0AAI8VD17"/>
<feature type="signal peptide" evidence="1">
    <location>
        <begin position="1"/>
        <end position="15"/>
    </location>
</feature>
<evidence type="ECO:0000259" key="2">
    <source>
        <dbReference type="Pfam" id="PF14856"/>
    </source>
</evidence>
<evidence type="ECO:0000256" key="1">
    <source>
        <dbReference type="SAM" id="SignalP"/>
    </source>
</evidence>